<dbReference type="GO" id="GO:0030686">
    <property type="term" value="C:90S preribosome"/>
    <property type="evidence" value="ECO:0007669"/>
    <property type="project" value="InterPro"/>
</dbReference>
<dbReference type="Pfam" id="PF00400">
    <property type="entry name" value="WD40"/>
    <property type="match status" value="1"/>
</dbReference>
<sequence length="975" mass="107633">MPRGQPQTPTAKGLTPPARRTRSARKKRQSVETTKQVEETPQPAVPETPTVEPIIEEETPVSIEVEDVPVQNPKIRSARKRAKAPLPPLPDTPVPPPKPSARKSRQNSNASEASMNDEEEAPVSRRKRKNSVDQLCDMKKDTSPKKRVKNQMAVRVHRFRSAGYVPKSILRLCAPPMDSEGNDFAQIAVSRNGGAVELVSVEQKWRCVSVVEGLRSRNVEAMAWISGASTEDTENSDIDQQEVFLNIEQKVAAQKQDKRRLFGGSPDGTLFEIDFKTKRQLGVIGSGGGAVFCMTSLCYSNLIAAGCEDGSVRIYRAKEVVQGDIDQSRLELVSTLPTIGDAIISIAWLRGSGTNGMEGSIVYVGSSDGTIRKFQCASASNKARVTGSIVPHAVSTGNVLVDDKSSFSSLQWKAGPRMTVESRGRKVSTKIWALNVLDDGTVVSGDSMGNVQIWDGNACTLLQSFEHNQNNADVLDIAISLNQNKIMASGVDSKVICIERVPSNSCAESKWVFTCQQRCHTHDVHSLAIVTRSDPTGCMHKGKKRELLCSAGVDTKICSYLVANLKKYRPKIVYKYPTRAPIALAKGPRILSVMKSDEIEFFQLATSIQSRSSEKNIALDENQAFLGTLGIKSNNNLVSFDVNDEGDLLAVSHAEGLLIFKLDYTEDSKRKNKVLVPKKLLVPHNVNVGCSALKFGNGFLLCATTNGPIHMIRFNRNETEIVASLEHSFARESQYKSEEYQINEIVLSPDGKWFATSRNTFGKGAIHVYSLNDQKLWWTLPSTEAGQSSVNFLGGINDSASVLAVACDNGAFYLFDVEEKGLNNWSGDIGIPVAPKLPTEINACNESPDCLTFNPASPNKFVMGGHSWFCSIDLSRPIPLRAMPFPTDHFKAKHWDKLYKKSRKRSNSFSDKSQDWIQSKMNEDNENRNFTICLKYSGIIFQDFLDENEMVIVEQPWSAIVNTLPSALERQRYGS</sequence>
<protein>
    <submittedName>
        <fullName evidence="2">Uncharacterized protein</fullName>
    </submittedName>
</protein>
<dbReference type="AlphaFoldDB" id="A0AAD3CM90"/>
<dbReference type="GO" id="GO:0003723">
    <property type="term" value="F:RNA binding"/>
    <property type="evidence" value="ECO:0007669"/>
    <property type="project" value="TreeGrafter"/>
</dbReference>
<feature type="region of interest" description="Disordered" evidence="1">
    <location>
        <begin position="1"/>
        <end position="150"/>
    </location>
</feature>
<reference evidence="2 3" key="1">
    <citation type="journal article" date="2021" name="Sci. Rep.">
        <title>The genome of the diatom Chaetoceros tenuissimus carries an ancient integrated fragment of an extant virus.</title>
        <authorList>
            <person name="Hongo Y."/>
            <person name="Kimura K."/>
            <person name="Takaki Y."/>
            <person name="Yoshida Y."/>
            <person name="Baba S."/>
            <person name="Kobayashi G."/>
            <person name="Nagasaki K."/>
            <person name="Hano T."/>
            <person name="Tomaru Y."/>
        </authorList>
    </citation>
    <scope>NUCLEOTIDE SEQUENCE [LARGE SCALE GENOMIC DNA]</scope>
    <source>
        <strain evidence="2 3">NIES-3715</strain>
    </source>
</reference>
<comment type="caution">
    <text evidence="2">The sequence shown here is derived from an EMBL/GenBank/DDBJ whole genome shotgun (WGS) entry which is preliminary data.</text>
</comment>
<dbReference type="GO" id="GO:0034455">
    <property type="term" value="C:t-UTP complex"/>
    <property type="evidence" value="ECO:0007669"/>
    <property type="project" value="TreeGrafter"/>
</dbReference>
<gene>
    <name evidence="2" type="ORF">CTEN210_05118</name>
</gene>
<proteinExistence type="predicted"/>
<accession>A0AAD3CM90</accession>
<dbReference type="InterPro" id="IPR046351">
    <property type="entry name" value="UTP4"/>
</dbReference>
<name>A0AAD3CM90_9STRA</name>
<feature type="compositionally biased region" description="Polar residues" evidence="1">
    <location>
        <begin position="1"/>
        <end position="10"/>
    </location>
</feature>
<organism evidence="2 3">
    <name type="scientific">Chaetoceros tenuissimus</name>
    <dbReference type="NCBI Taxonomy" id="426638"/>
    <lineage>
        <taxon>Eukaryota</taxon>
        <taxon>Sar</taxon>
        <taxon>Stramenopiles</taxon>
        <taxon>Ochrophyta</taxon>
        <taxon>Bacillariophyta</taxon>
        <taxon>Coscinodiscophyceae</taxon>
        <taxon>Chaetocerotophycidae</taxon>
        <taxon>Chaetocerotales</taxon>
        <taxon>Chaetocerotaceae</taxon>
        <taxon>Chaetoceros</taxon>
    </lineage>
</organism>
<dbReference type="GO" id="GO:0000462">
    <property type="term" value="P:maturation of SSU-rRNA from tricistronic rRNA transcript (SSU-rRNA, 5.8S rRNA, LSU-rRNA)"/>
    <property type="evidence" value="ECO:0007669"/>
    <property type="project" value="InterPro"/>
</dbReference>
<dbReference type="InterPro" id="IPR036322">
    <property type="entry name" value="WD40_repeat_dom_sf"/>
</dbReference>
<feature type="compositionally biased region" description="Acidic residues" evidence="1">
    <location>
        <begin position="54"/>
        <end position="67"/>
    </location>
</feature>
<evidence type="ECO:0000313" key="2">
    <source>
        <dbReference type="EMBL" id="GFH48642.1"/>
    </source>
</evidence>
<feature type="compositionally biased region" description="Basic residues" evidence="1">
    <location>
        <begin position="19"/>
        <end position="28"/>
    </location>
</feature>
<dbReference type="PANTHER" id="PTHR44163:SF1">
    <property type="entry name" value="U3 SMALL NUCLEOLAR RNA-ASSOCIATED PROTEIN 4 HOMOLOG"/>
    <property type="match status" value="1"/>
</dbReference>
<dbReference type="SMART" id="SM00320">
    <property type="entry name" value="WD40"/>
    <property type="match status" value="7"/>
</dbReference>
<dbReference type="PANTHER" id="PTHR44163">
    <property type="entry name" value="U3 SMALL NUCLEOLAR RNA-ASSOCIATED PROTEIN 4 HOMOLOG"/>
    <property type="match status" value="1"/>
</dbReference>
<dbReference type="Gene3D" id="2.130.10.10">
    <property type="entry name" value="YVTN repeat-like/Quinoprotein amine dehydrogenase"/>
    <property type="match status" value="3"/>
</dbReference>
<keyword evidence="3" id="KW-1185">Reference proteome</keyword>
<dbReference type="InterPro" id="IPR015943">
    <property type="entry name" value="WD40/YVTN_repeat-like_dom_sf"/>
</dbReference>
<dbReference type="SUPFAM" id="SSF50978">
    <property type="entry name" value="WD40 repeat-like"/>
    <property type="match status" value="2"/>
</dbReference>
<evidence type="ECO:0000256" key="1">
    <source>
        <dbReference type="SAM" id="MobiDB-lite"/>
    </source>
</evidence>
<dbReference type="Proteomes" id="UP001054902">
    <property type="component" value="Unassembled WGS sequence"/>
</dbReference>
<dbReference type="GO" id="GO:0032040">
    <property type="term" value="C:small-subunit processome"/>
    <property type="evidence" value="ECO:0007669"/>
    <property type="project" value="TreeGrafter"/>
</dbReference>
<evidence type="ECO:0000313" key="3">
    <source>
        <dbReference type="Proteomes" id="UP001054902"/>
    </source>
</evidence>
<feature type="compositionally biased region" description="Pro residues" evidence="1">
    <location>
        <begin position="85"/>
        <end position="99"/>
    </location>
</feature>
<dbReference type="EMBL" id="BLLK01000029">
    <property type="protein sequence ID" value="GFH48642.1"/>
    <property type="molecule type" value="Genomic_DNA"/>
</dbReference>
<dbReference type="InterPro" id="IPR001680">
    <property type="entry name" value="WD40_rpt"/>
</dbReference>